<evidence type="ECO:0000313" key="2">
    <source>
        <dbReference type="EMBL" id="XBH02504.1"/>
    </source>
</evidence>
<proteinExistence type="predicted"/>
<protein>
    <submittedName>
        <fullName evidence="2">Uncharacterized protein</fullName>
    </submittedName>
</protein>
<name>A0AAU7CB90_9BACT</name>
<evidence type="ECO:0000256" key="1">
    <source>
        <dbReference type="SAM" id="SignalP"/>
    </source>
</evidence>
<reference evidence="2" key="1">
    <citation type="submission" date="2024-05" db="EMBL/GenBank/DDBJ databases">
        <title>Planctomycetes of the genus Singulisphaera possess chitinolytic capabilities.</title>
        <authorList>
            <person name="Ivanova A."/>
        </authorList>
    </citation>
    <scope>NUCLEOTIDE SEQUENCE</scope>
    <source>
        <strain evidence="2">Ch08T</strain>
    </source>
</reference>
<feature type="chain" id="PRO_5043369286" evidence="1">
    <location>
        <begin position="29"/>
        <end position="240"/>
    </location>
</feature>
<gene>
    <name evidence="2" type="ORF">V5E97_29840</name>
</gene>
<sequence length="240" mass="26654">MKTPRPHARTRRAAATLVIATAGLMALAGCDPRTVLYFLQPFEPTIPPPCKTELKGKKVVILAHALAGTQTDYQSLDRQVAREMGKIFREKVKKIQVVDIEKTWAWIEGHPDWTDPTEAAKAFEADIVIFLEIESFQVSSPTSPGLLEGNSKTHIQAFELAHPKNSKGKPILDQPKESQNIYDAYKDTVFPVRGPIPESAGASKAAFRTKFLQIVATEIAWHFIPHSPEEDIQDVKFGGQ</sequence>
<dbReference type="EMBL" id="CP155447">
    <property type="protein sequence ID" value="XBH02504.1"/>
    <property type="molecule type" value="Genomic_DNA"/>
</dbReference>
<dbReference type="PROSITE" id="PS51257">
    <property type="entry name" value="PROKAR_LIPOPROTEIN"/>
    <property type="match status" value="1"/>
</dbReference>
<accession>A0AAU7CB90</accession>
<organism evidence="2">
    <name type="scientific">Singulisphaera sp. Ch08</name>
    <dbReference type="NCBI Taxonomy" id="3120278"/>
    <lineage>
        <taxon>Bacteria</taxon>
        <taxon>Pseudomonadati</taxon>
        <taxon>Planctomycetota</taxon>
        <taxon>Planctomycetia</taxon>
        <taxon>Isosphaerales</taxon>
        <taxon>Isosphaeraceae</taxon>
        <taxon>Singulisphaera</taxon>
    </lineage>
</organism>
<keyword evidence="1" id="KW-0732">Signal</keyword>
<dbReference type="RefSeq" id="WP_406695245.1">
    <property type="nucleotide sequence ID" value="NZ_CP155447.1"/>
</dbReference>
<dbReference type="AlphaFoldDB" id="A0AAU7CB90"/>
<feature type="signal peptide" evidence="1">
    <location>
        <begin position="1"/>
        <end position="28"/>
    </location>
</feature>